<evidence type="ECO:0000313" key="3">
    <source>
        <dbReference type="EMBL" id="AUW95298.1"/>
    </source>
</evidence>
<evidence type="ECO:0000313" key="4">
    <source>
        <dbReference type="Proteomes" id="UP000325292"/>
    </source>
</evidence>
<protein>
    <recommendedName>
        <fullName evidence="2">SWIM-type domain-containing protein</fullName>
    </recommendedName>
</protein>
<name>A0ABM6RV30_9FIRM</name>
<accession>A0ABM6RV30</accession>
<proteinExistence type="predicted"/>
<organism evidence="3 4">
    <name type="scientific">Sulfobacillus thermotolerans</name>
    <dbReference type="NCBI Taxonomy" id="338644"/>
    <lineage>
        <taxon>Bacteria</taxon>
        <taxon>Bacillati</taxon>
        <taxon>Bacillota</taxon>
        <taxon>Clostridia</taxon>
        <taxon>Eubacteriales</taxon>
        <taxon>Clostridiales Family XVII. Incertae Sedis</taxon>
        <taxon>Sulfobacillus</taxon>
    </lineage>
</organism>
<sequence length="140" mass="15673">MDRIDISNERIGQIARSEVFAKGLTYAKESRVFNVTVRRGHLMGEVEGLGREPYQVHVTLAPHHDAWVPETVACSCSAPGVWCAHVVAVVVIARDFPDQVLQRQPLTSLIRLLSLEDAQDVLIRLAAIPSVREQIERILR</sequence>
<keyword evidence="1" id="KW-0862">Zinc</keyword>
<feature type="domain" description="SWIM-type" evidence="2">
    <location>
        <begin position="54"/>
        <end position="94"/>
    </location>
</feature>
<dbReference type="Proteomes" id="UP000325292">
    <property type="component" value="Chromosome"/>
</dbReference>
<reference evidence="3 4" key="1">
    <citation type="journal article" date="2019" name="Sci. Rep.">
        <title>Sulfobacillus thermotolerans: new insights into resistance and metabolic capacities of acidophilic chemolithotrophs.</title>
        <authorList>
            <person name="Panyushkina A.E."/>
            <person name="Babenko V.V."/>
            <person name="Nikitina A.S."/>
            <person name="Selezneva O.V."/>
            <person name="Tsaplina I.A."/>
            <person name="Letarova M.A."/>
            <person name="Kostryukova E.S."/>
            <person name="Letarov A.V."/>
        </authorList>
    </citation>
    <scope>NUCLEOTIDE SEQUENCE [LARGE SCALE GENOMIC DNA]</scope>
    <source>
        <strain evidence="3 4">Kr1</strain>
    </source>
</reference>
<evidence type="ECO:0000259" key="2">
    <source>
        <dbReference type="PROSITE" id="PS50966"/>
    </source>
</evidence>
<keyword evidence="1" id="KW-0863">Zinc-finger</keyword>
<keyword evidence="1" id="KW-0479">Metal-binding</keyword>
<gene>
    <name evidence="3" type="ORF">BXT84_16145</name>
</gene>
<dbReference type="PROSITE" id="PS50966">
    <property type="entry name" value="ZF_SWIM"/>
    <property type="match status" value="1"/>
</dbReference>
<dbReference type="EMBL" id="CP019454">
    <property type="protein sequence ID" value="AUW95298.1"/>
    <property type="molecule type" value="Genomic_DNA"/>
</dbReference>
<keyword evidence="4" id="KW-1185">Reference proteome</keyword>
<evidence type="ECO:0000256" key="1">
    <source>
        <dbReference type="PROSITE-ProRule" id="PRU00325"/>
    </source>
</evidence>
<dbReference type="InterPro" id="IPR007527">
    <property type="entry name" value="Znf_SWIM"/>
</dbReference>